<dbReference type="InterPro" id="IPR005184">
    <property type="entry name" value="DUF306_Meta_HslJ"/>
</dbReference>
<proteinExistence type="predicted"/>
<organism evidence="2 3">
    <name type="scientific">Gangjinia marincola</name>
    <dbReference type="NCBI Taxonomy" id="578463"/>
    <lineage>
        <taxon>Bacteria</taxon>
        <taxon>Pseudomonadati</taxon>
        <taxon>Bacteroidota</taxon>
        <taxon>Flavobacteriia</taxon>
        <taxon>Flavobacteriales</taxon>
        <taxon>Flavobacteriaceae</taxon>
        <taxon>Gangjinia</taxon>
    </lineage>
</organism>
<dbReference type="PANTHER" id="PTHR35535">
    <property type="entry name" value="HEAT SHOCK PROTEIN HSLJ"/>
    <property type="match status" value="1"/>
</dbReference>
<evidence type="ECO:0000313" key="3">
    <source>
        <dbReference type="Proteomes" id="UP001500507"/>
    </source>
</evidence>
<evidence type="ECO:0000313" key="2">
    <source>
        <dbReference type="EMBL" id="GAA0871587.1"/>
    </source>
</evidence>
<dbReference type="Gene3D" id="2.40.128.270">
    <property type="match status" value="1"/>
</dbReference>
<keyword evidence="3" id="KW-1185">Reference proteome</keyword>
<evidence type="ECO:0000259" key="1">
    <source>
        <dbReference type="Pfam" id="PF03724"/>
    </source>
</evidence>
<dbReference type="InterPro" id="IPR038670">
    <property type="entry name" value="HslJ-like_sf"/>
</dbReference>
<sequence length="134" mass="15375">MIRPVLIAIGLLFFFSCGNRPGKQVYLAPEEKMTVIEVLDRTVQRDHPKFQFNVKENKAFGFAGCNTFSAPYTLSGNTIKFNYPIATEMWCEGKMDNEKDFFSALASARSFSVKDRIFMLYDDENNILLKATYE</sequence>
<dbReference type="InterPro" id="IPR053147">
    <property type="entry name" value="Hsp_HslJ-like"/>
</dbReference>
<gene>
    <name evidence="2" type="ORF">GCM10009117_07330</name>
</gene>
<dbReference type="EMBL" id="BAAAFG010000002">
    <property type="protein sequence ID" value="GAA0871587.1"/>
    <property type="molecule type" value="Genomic_DNA"/>
</dbReference>
<name>A0ABN1MER6_9FLAO</name>
<feature type="domain" description="DUF306" evidence="1">
    <location>
        <begin position="38"/>
        <end position="127"/>
    </location>
</feature>
<dbReference type="Pfam" id="PF03724">
    <property type="entry name" value="META"/>
    <property type="match status" value="1"/>
</dbReference>
<dbReference type="Proteomes" id="UP001500507">
    <property type="component" value="Unassembled WGS sequence"/>
</dbReference>
<dbReference type="PROSITE" id="PS51257">
    <property type="entry name" value="PROKAR_LIPOPROTEIN"/>
    <property type="match status" value="1"/>
</dbReference>
<protein>
    <recommendedName>
        <fullName evidence="1">DUF306 domain-containing protein</fullName>
    </recommendedName>
</protein>
<accession>A0ABN1MER6</accession>
<dbReference type="RefSeq" id="WP_343763973.1">
    <property type="nucleotide sequence ID" value="NZ_BAAAFG010000002.1"/>
</dbReference>
<dbReference type="PANTHER" id="PTHR35535:SF2">
    <property type="entry name" value="DUF306 DOMAIN-CONTAINING PROTEIN"/>
    <property type="match status" value="1"/>
</dbReference>
<reference evidence="2 3" key="1">
    <citation type="journal article" date="2019" name="Int. J. Syst. Evol. Microbiol.">
        <title>The Global Catalogue of Microorganisms (GCM) 10K type strain sequencing project: providing services to taxonomists for standard genome sequencing and annotation.</title>
        <authorList>
            <consortium name="The Broad Institute Genomics Platform"/>
            <consortium name="The Broad Institute Genome Sequencing Center for Infectious Disease"/>
            <person name="Wu L."/>
            <person name="Ma J."/>
        </authorList>
    </citation>
    <scope>NUCLEOTIDE SEQUENCE [LARGE SCALE GENOMIC DNA]</scope>
    <source>
        <strain evidence="2 3">JCM 16082</strain>
    </source>
</reference>
<comment type="caution">
    <text evidence="2">The sequence shown here is derived from an EMBL/GenBank/DDBJ whole genome shotgun (WGS) entry which is preliminary data.</text>
</comment>